<dbReference type="SUPFAM" id="SSF47413">
    <property type="entry name" value="lambda repressor-like DNA-binding domains"/>
    <property type="match status" value="1"/>
</dbReference>
<sequence length="126" mass="13796">METQADDEVVDPTAEAFAAEVAHWREVRGMSKRGLAGKMGFDPSYVSHMESGRHKPTEDFARRADEALNAGKAIWRRWTEYEGRARSRPQAGPPAQRQPEQPYASGSAILVGHDDAALDSMASPTG</sequence>
<dbReference type="InterPro" id="IPR001387">
    <property type="entry name" value="Cro/C1-type_HTH"/>
</dbReference>
<dbReference type="EMBL" id="BAAATR010000059">
    <property type="protein sequence ID" value="GAA2277642.1"/>
    <property type="molecule type" value="Genomic_DNA"/>
</dbReference>
<name>A0ABN3EYI9_9ACTN</name>
<evidence type="ECO:0000313" key="4">
    <source>
        <dbReference type="Proteomes" id="UP001500305"/>
    </source>
</evidence>
<reference evidence="3 4" key="1">
    <citation type="journal article" date="2019" name="Int. J. Syst. Evol. Microbiol.">
        <title>The Global Catalogue of Microorganisms (GCM) 10K type strain sequencing project: providing services to taxonomists for standard genome sequencing and annotation.</title>
        <authorList>
            <consortium name="The Broad Institute Genomics Platform"/>
            <consortium name="The Broad Institute Genome Sequencing Center for Infectious Disease"/>
            <person name="Wu L."/>
            <person name="Ma J."/>
        </authorList>
    </citation>
    <scope>NUCLEOTIDE SEQUENCE [LARGE SCALE GENOMIC DNA]</scope>
    <source>
        <strain evidence="3 4">JCM 7356</strain>
    </source>
</reference>
<feature type="region of interest" description="Disordered" evidence="1">
    <location>
        <begin position="83"/>
        <end position="126"/>
    </location>
</feature>
<dbReference type="RefSeq" id="WP_344640996.1">
    <property type="nucleotide sequence ID" value="NZ_BAAATR010000059.1"/>
</dbReference>
<dbReference type="Gene3D" id="1.10.260.40">
    <property type="entry name" value="lambda repressor-like DNA-binding domains"/>
    <property type="match status" value="1"/>
</dbReference>
<comment type="caution">
    <text evidence="3">The sequence shown here is derived from an EMBL/GenBank/DDBJ whole genome shotgun (WGS) entry which is preliminary data.</text>
</comment>
<evidence type="ECO:0000259" key="2">
    <source>
        <dbReference type="PROSITE" id="PS50943"/>
    </source>
</evidence>
<dbReference type="Pfam" id="PF13560">
    <property type="entry name" value="HTH_31"/>
    <property type="match status" value="1"/>
</dbReference>
<feature type="domain" description="HTH cro/C1-type" evidence="2">
    <location>
        <begin position="21"/>
        <end position="76"/>
    </location>
</feature>
<proteinExistence type="predicted"/>
<dbReference type="InterPro" id="IPR010982">
    <property type="entry name" value="Lambda_DNA-bd_dom_sf"/>
</dbReference>
<feature type="compositionally biased region" description="Low complexity" evidence="1">
    <location>
        <begin position="88"/>
        <end position="102"/>
    </location>
</feature>
<protein>
    <recommendedName>
        <fullName evidence="2">HTH cro/C1-type domain-containing protein</fullName>
    </recommendedName>
</protein>
<dbReference type="Proteomes" id="UP001500305">
    <property type="component" value="Unassembled WGS sequence"/>
</dbReference>
<gene>
    <name evidence="3" type="ORF">GCM10010430_74380</name>
</gene>
<dbReference type="CDD" id="cd00093">
    <property type="entry name" value="HTH_XRE"/>
    <property type="match status" value="1"/>
</dbReference>
<organism evidence="3 4">
    <name type="scientific">Kitasatospora cystarginea</name>
    <dbReference type="NCBI Taxonomy" id="58350"/>
    <lineage>
        <taxon>Bacteria</taxon>
        <taxon>Bacillati</taxon>
        <taxon>Actinomycetota</taxon>
        <taxon>Actinomycetes</taxon>
        <taxon>Kitasatosporales</taxon>
        <taxon>Streptomycetaceae</taxon>
        <taxon>Kitasatospora</taxon>
    </lineage>
</organism>
<evidence type="ECO:0000313" key="3">
    <source>
        <dbReference type="EMBL" id="GAA2277642.1"/>
    </source>
</evidence>
<dbReference type="PROSITE" id="PS50943">
    <property type="entry name" value="HTH_CROC1"/>
    <property type="match status" value="1"/>
</dbReference>
<dbReference type="SMART" id="SM00530">
    <property type="entry name" value="HTH_XRE"/>
    <property type="match status" value="1"/>
</dbReference>
<accession>A0ABN3EYI9</accession>
<evidence type="ECO:0000256" key="1">
    <source>
        <dbReference type="SAM" id="MobiDB-lite"/>
    </source>
</evidence>
<keyword evidence="4" id="KW-1185">Reference proteome</keyword>